<gene>
    <name evidence="1" type="ORF">HOLleu_38668</name>
</gene>
<reference evidence="1" key="1">
    <citation type="submission" date="2021-10" db="EMBL/GenBank/DDBJ databases">
        <title>Tropical sea cucumber genome reveals ecological adaptation and Cuvierian tubules defense mechanism.</title>
        <authorList>
            <person name="Chen T."/>
        </authorList>
    </citation>
    <scope>NUCLEOTIDE SEQUENCE</scope>
    <source>
        <strain evidence="1">Nanhai2018</strain>
        <tissue evidence="1">Muscle</tissue>
    </source>
</reference>
<protein>
    <submittedName>
        <fullName evidence="1">Uncharacterized protein</fullName>
    </submittedName>
</protein>
<evidence type="ECO:0000313" key="2">
    <source>
        <dbReference type="Proteomes" id="UP001152320"/>
    </source>
</evidence>
<dbReference type="Proteomes" id="UP001152320">
    <property type="component" value="Chromosome 21"/>
</dbReference>
<accession>A0A9Q0YEN7</accession>
<evidence type="ECO:0000313" key="1">
    <source>
        <dbReference type="EMBL" id="KAJ8021457.1"/>
    </source>
</evidence>
<name>A0A9Q0YEN7_HOLLE</name>
<proteinExistence type="predicted"/>
<dbReference type="EMBL" id="JAIZAY010000021">
    <property type="protein sequence ID" value="KAJ8021457.1"/>
    <property type="molecule type" value="Genomic_DNA"/>
</dbReference>
<comment type="caution">
    <text evidence="1">The sequence shown here is derived from an EMBL/GenBank/DDBJ whole genome shotgun (WGS) entry which is preliminary data.</text>
</comment>
<keyword evidence="2" id="KW-1185">Reference proteome</keyword>
<organism evidence="1 2">
    <name type="scientific">Holothuria leucospilota</name>
    <name type="common">Black long sea cucumber</name>
    <name type="synonym">Mertensiothuria leucospilota</name>
    <dbReference type="NCBI Taxonomy" id="206669"/>
    <lineage>
        <taxon>Eukaryota</taxon>
        <taxon>Metazoa</taxon>
        <taxon>Echinodermata</taxon>
        <taxon>Eleutherozoa</taxon>
        <taxon>Echinozoa</taxon>
        <taxon>Holothuroidea</taxon>
        <taxon>Aspidochirotacea</taxon>
        <taxon>Aspidochirotida</taxon>
        <taxon>Holothuriidae</taxon>
        <taxon>Holothuria</taxon>
    </lineage>
</organism>
<sequence>MISERLSGLALMNMNHDMEIDLERVCQMFIDRNKRRMLSSYIFSGGARWGSRGPCPPTVGEGWPPSGSLNRYDNVCSLRGRLVAPTVYLFLLSRGQFL</sequence>
<dbReference type="AlphaFoldDB" id="A0A9Q0YEN7"/>
<dbReference type="OrthoDB" id="10037933at2759"/>